<dbReference type="EMBL" id="JADGJH010000750">
    <property type="protein sequence ID" value="KAJ3123253.1"/>
    <property type="molecule type" value="Genomic_DNA"/>
</dbReference>
<dbReference type="InterPro" id="IPR015940">
    <property type="entry name" value="UBA"/>
</dbReference>
<dbReference type="AlphaFoldDB" id="A0AAD5T3Q9"/>
<keyword evidence="2" id="KW-0472">Membrane</keyword>
<dbReference type="Pfam" id="PF00627">
    <property type="entry name" value="UBA"/>
    <property type="match status" value="1"/>
</dbReference>
<evidence type="ECO:0000256" key="2">
    <source>
        <dbReference type="SAM" id="Phobius"/>
    </source>
</evidence>
<feature type="region of interest" description="Disordered" evidence="1">
    <location>
        <begin position="276"/>
        <end position="400"/>
    </location>
</feature>
<feature type="compositionally biased region" description="Basic and acidic residues" evidence="1">
    <location>
        <begin position="293"/>
        <end position="305"/>
    </location>
</feature>
<dbReference type="SMART" id="SM00165">
    <property type="entry name" value="UBA"/>
    <property type="match status" value="2"/>
</dbReference>
<accession>A0AAD5T3Q9</accession>
<dbReference type="PROSITE" id="PS50030">
    <property type="entry name" value="UBA"/>
    <property type="match status" value="1"/>
</dbReference>
<evidence type="ECO:0000256" key="1">
    <source>
        <dbReference type="SAM" id="MobiDB-lite"/>
    </source>
</evidence>
<feature type="transmembrane region" description="Helical" evidence="2">
    <location>
        <begin position="419"/>
        <end position="438"/>
    </location>
</feature>
<feature type="compositionally biased region" description="Basic residues" evidence="1">
    <location>
        <begin position="345"/>
        <end position="355"/>
    </location>
</feature>
<dbReference type="Proteomes" id="UP001211907">
    <property type="component" value="Unassembled WGS sequence"/>
</dbReference>
<feature type="region of interest" description="Disordered" evidence="1">
    <location>
        <begin position="570"/>
        <end position="602"/>
    </location>
</feature>
<dbReference type="CDD" id="cd14326">
    <property type="entry name" value="UBA_UBL7"/>
    <property type="match status" value="1"/>
</dbReference>
<keyword evidence="2" id="KW-1133">Transmembrane helix</keyword>
<protein>
    <recommendedName>
        <fullName evidence="3">UBA domain-containing protein</fullName>
    </recommendedName>
</protein>
<feature type="compositionally biased region" description="Acidic residues" evidence="1">
    <location>
        <begin position="820"/>
        <end position="834"/>
    </location>
</feature>
<evidence type="ECO:0000259" key="3">
    <source>
        <dbReference type="PROSITE" id="PS50030"/>
    </source>
</evidence>
<keyword evidence="5" id="KW-1185">Reference proteome</keyword>
<dbReference type="InterPro" id="IPR009060">
    <property type="entry name" value="UBA-like_sf"/>
</dbReference>
<reference evidence="4" key="1">
    <citation type="submission" date="2020-05" db="EMBL/GenBank/DDBJ databases">
        <title>Phylogenomic resolution of chytrid fungi.</title>
        <authorList>
            <person name="Stajich J.E."/>
            <person name="Amses K."/>
            <person name="Simmons R."/>
            <person name="Seto K."/>
            <person name="Myers J."/>
            <person name="Bonds A."/>
            <person name="Quandt C.A."/>
            <person name="Barry K."/>
            <person name="Liu P."/>
            <person name="Grigoriev I."/>
            <person name="Longcore J.E."/>
            <person name="James T.Y."/>
        </authorList>
    </citation>
    <scope>NUCLEOTIDE SEQUENCE</scope>
    <source>
        <strain evidence="4">JEL0513</strain>
    </source>
</reference>
<name>A0AAD5T3Q9_9FUNG</name>
<feature type="region of interest" description="Disordered" evidence="1">
    <location>
        <begin position="786"/>
        <end position="834"/>
    </location>
</feature>
<organism evidence="4 5">
    <name type="scientific">Physocladia obscura</name>
    <dbReference type="NCBI Taxonomy" id="109957"/>
    <lineage>
        <taxon>Eukaryota</taxon>
        <taxon>Fungi</taxon>
        <taxon>Fungi incertae sedis</taxon>
        <taxon>Chytridiomycota</taxon>
        <taxon>Chytridiomycota incertae sedis</taxon>
        <taxon>Chytridiomycetes</taxon>
        <taxon>Chytridiales</taxon>
        <taxon>Chytriomycetaceae</taxon>
        <taxon>Physocladia</taxon>
    </lineage>
</organism>
<proteinExistence type="predicted"/>
<feature type="compositionally biased region" description="Low complexity" evidence="1">
    <location>
        <begin position="570"/>
        <end position="579"/>
    </location>
</feature>
<dbReference type="Gene3D" id="1.10.8.10">
    <property type="entry name" value="DNA helicase RuvA subunit, C-terminal domain"/>
    <property type="match status" value="2"/>
</dbReference>
<keyword evidence="2" id="KW-0812">Transmembrane</keyword>
<feature type="compositionally biased region" description="Polar residues" evidence="1">
    <location>
        <begin position="593"/>
        <end position="602"/>
    </location>
</feature>
<feature type="compositionally biased region" description="Basic residues" evidence="1">
    <location>
        <begin position="321"/>
        <end position="337"/>
    </location>
</feature>
<sequence>MEHYRRKCKDIPEFVLRNGVTVDMSRNELQAQTQEIIEIFLKKNAIRLPKKVQDKLIIELETLGDYHPEVFDESCKFVMDRLKTTSIPAFYTQGLEIEQGCRWGKKGHNVTSQLPELHHSNKNNQFVEILGVVTEVEVEVEVGAAVDEFARRGKTESLCQERVLGDWGYRNGGIPGKEQARLDERLLVDGQRDAMHSTLSRAEGNLAVMREAEGGKAGRGGLVKRLSDDAARRLTTHRVGDNGHVIAGSRDKGSAGDNEFGEAVVGGHDGEGASICAGGGRGEQHGGGRRGGRVCEHGEAQEGRARTARGGVQRPEPRALPPRKPRRPPHGGLRRLCQRGQGQRALRHARRRRRNAAGARNQRPRRRPRRRRRRRGARGKVRRHQPQPVAVRPLEHRRPPDVDVDVDADVRANTGCGCVAAAVVVVVAVAVAVAAVVANKDMTGMDFIDPEEPFARSLKYMQSMGLSNVPMNRLALERSGGQVQQAIDWVTTDSIPDSGVDTDSLGAYVRRKEQTVTPHQANIKQLRSMGFTDDALNLKALREANNDLDAAVQWLIQKTADPEVKALFSSSSASSPSKSVTFHQPHPPLASPTYRQSTLPNSAQNSIPAYQYATTTTTNPTANSSYDPIAAAFTLQPLSSSFTPSRLLPSQMQPQSLAFNNNYPTDNYSSYNNSSSIPAASTTTAQIPINPFGGGSLAFQSNQSYPLSSNVGVSSPPLSYNIIAPKRIDENKFLSEADLRRMGMLPSGNELSNSGASAAVNASAGASASGGWAAVANTGLNGGGNRYQQGGWSLEQHHHNNNQQEQQQDTKQAVAVAAGAEEEEDDPFADPFAD</sequence>
<evidence type="ECO:0000313" key="5">
    <source>
        <dbReference type="Proteomes" id="UP001211907"/>
    </source>
</evidence>
<comment type="caution">
    <text evidence="4">The sequence shown here is derived from an EMBL/GenBank/DDBJ whole genome shotgun (WGS) entry which is preliminary data.</text>
</comment>
<evidence type="ECO:0000313" key="4">
    <source>
        <dbReference type="EMBL" id="KAJ3123253.1"/>
    </source>
</evidence>
<feature type="domain" description="UBA" evidence="3">
    <location>
        <begin position="510"/>
        <end position="558"/>
    </location>
</feature>
<feature type="compositionally biased region" description="Low complexity" evidence="1">
    <location>
        <begin position="801"/>
        <end position="819"/>
    </location>
</feature>
<dbReference type="InterPro" id="IPR047878">
    <property type="entry name" value="UBL7_UBA"/>
</dbReference>
<dbReference type="SUPFAM" id="SSF46934">
    <property type="entry name" value="UBA-like"/>
    <property type="match status" value="2"/>
</dbReference>
<feature type="compositionally biased region" description="Basic residues" evidence="1">
    <location>
        <begin position="362"/>
        <end position="385"/>
    </location>
</feature>
<gene>
    <name evidence="4" type="ORF">HK100_011678</name>
</gene>